<keyword evidence="2" id="KW-1185">Reference proteome</keyword>
<dbReference type="AlphaFoldDB" id="A0AAE3XNH9"/>
<name>A0AAE3XNH9_9BACT</name>
<dbReference type="EMBL" id="JAVDQD010000006">
    <property type="protein sequence ID" value="MDR6241176.1"/>
    <property type="molecule type" value="Genomic_DNA"/>
</dbReference>
<organism evidence="1 2">
    <name type="scientific">Aureibacter tunicatorum</name>
    <dbReference type="NCBI Taxonomy" id="866807"/>
    <lineage>
        <taxon>Bacteria</taxon>
        <taxon>Pseudomonadati</taxon>
        <taxon>Bacteroidota</taxon>
        <taxon>Cytophagia</taxon>
        <taxon>Cytophagales</taxon>
        <taxon>Persicobacteraceae</taxon>
        <taxon>Aureibacter</taxon>
    </lineage>
</organism>
<proteinExistence type="predicted"/>
<accession>A0AAE3XNH9</accession>
<protein>
    <submittedName>
        <fullName evidence="1">Uncharacterized protein</fullName>
    </submittedName>
</protein>
<reference evidence="1" key="1">
    <citation type="submission" date="2023-07" db="EMBL/GenBank/DDBJ databases">
        <title>Genomic Encyclopedia of Type Strains, Phase IV (KMG-IV): sequencing the most valuable type-strain genomes for metagenomic binning, comparative biology and taxonomic classification.</title>
        <authorList>
            <person name="Goeker M."/>
        </authorList>
    </citation>
    <scope>NUCLEOTIDE SEQUENCE</scope>
    <source>
        <strain evidence="1">DSM 26174</strain>
    </source>
</reference>
<comment type="caution">
    <text evidence="1">The sequence shown here is derived from an EMBL/GenBank/DDBJ whole genome shotgun (WGS) entry which is preliminary data.</text>
</comment>
<evidence type="ECO:0000313" key="2">
    <source>
        <dbReference type="Proteomes" id="UP001185092"/>
    </source>
</evidence>
<sequence>MKLNQLIIETATWLYKINSNFEENHYRSNELKPKPCEDYHSLEYGEFNKLIEKRSAYLKTNNIELLTEAEVEKLGKLIWSNPDESVHDGGAELYAQGLYDISECPPWDSWICKANEFEEFKDLNGTIISWLPDEHFNKFHSGKSISIMDNMNWVKRINCRNEFVEKLIREPENLKLEEPPIKWNSDKQLEINNLRWS</sequence>
<gene>
    <name evidence="1" type="ORF">HNQ88_004252</name>
</gene>
<dbReference type="RefSeq" id="WP_309941750.1">
    <property type="nucleotide sequence ID" value="NZ_AP025305.1"/>
</dbReference>
<dbReference type="Proteomes" id="UP001185092">
    <property type="component" value="Unassembled WGS sequence"/>
</dbReference>
<evidence type="ECO:0000313" key="1">
    <source>
        <dbReference type="EMBL" id="MDR6241176.1"/>
    </source>
</evidence>